<dbReference type="STRING" id="30019.A0A0M5IZM9"/>
<feature type="active site" description="Nucleophile" evidence="7">
    <location>
        <position position="155"/>
    </location>
</feature>
<evidence type="ECO:0000256" key="3">
    <source>
        <dbReference type="ARBA" id="ARBA00022963"/>
    </source>
</evidence>
<dbReference type="OrthoDB" id="9974421at2759"/>
<protein>
    <recommendedName>
        <fullName evidence="6">Lipase</fullName>
    </recommendedName>
</protein>
<evidence type="ECO:0000256" key="1">
    <source>
        <dbReference type="ARBA" id="ARBA00010701"/>
    </source>
</evidence>
<feature type="chain" id="PRO_5005803402" description="Lipase" evidence="8">
    <location>
        <begin position="20"/>
        <end position="389"/>
    </location>
</feature>
<dbReference type="EMBL" id="CP012524">
    <property type="protein sequence ID" value="ALC41874.1"/>
    <property type="molecule type" value="Genomic_DNA"/>
</dbReference>
<dbReference type="FunFam" id="3.40.50.1820:FF:000179">
    <property type="entry name" value="Lipase"/>
    <property type="match status" value="1"/>
</dbReference>
<comment type="similarity">
    <text evidence="1 6">Belongs to the AB hydrolase superfamily. Lipase family.</text>
</comment>
<dbReference type="AlphaFoldDB" id="A0A0M5IZM9"/>
<evidence type="ECO:0000256" key="2">
    <source>
        <dbReference type="ARBA" id="ARBA00022729"/>
    </source>
</evidence>
<keyword evidence="3 6" id="KW-0442">Lipid degradation</keyword>
<evidence type="ECO:0000256" key="8">
    <source>
        <dbReference type="SAM" id="SignalP"/>
    </source>
</evidence>
<keyword evidence="2 8" id="KW-0732">Signal</keyword>
<dbReference type="SUPFAM" id="SSF53474">
    <property type="entry name" value="alpha/beta-Hydrolases"/>
    <property type="match status" value="1"/>
</dbReference>
<sequence>MANALYTCCLVISAVVALAEICSKAQRAGLSCQQHEVQTADGYQLSMQRIPPPLNASCESQLLPFVLMHGLIGSGADYLVGASALALRLHANCFDVWLPNARGSTASQRHRDMRASDSAFWRFSFHEIGVYDLPAILEHVLQVTGQQQLHYVGHSQGTTVLLVLLSQFPSYNARIASANLLAPVAYLQHMSSAPLLLLANQAAAVQLLLERLGLFELLSARDVTKLGGRRFCGHASSTFALCMLLTSLYVGFSEYPLDRHIFASILETTPASMSRDQLLHFGQLISSGKFQHFDYQSASLNSRYYGQATPPAYNLQNVRIKVQLFYGQHDALTSRKDVQRLAQELRNCRVELYEVLGYNHIDFLFSPTAAQILYEGLIQRAKAIRTNPT</sequence>
<organism evidence="10 11">
    <name type="scientific">Drosophila busckii</name>
    <name type="common">Fruit fly</name>
    <dbReference type="NCBI Taxonomy" id="30019"/>
    <lineage>
        <taxon>Eukaryota</taxon>
        <taxon>Metazoa</taxon>
        <taxon>Ecdysozoa</taxon>
        <taxon>Arthropoda</taxon>
        <taxon>Hexapoda</taxon>
        <taxon>Insecta</taxon>
        <taxon>Pterygota</taxon>
        <taxon>Neoptera</taxon>
        <taxon>Endopterygota</taxon>
        <taxon>Diptera</taxon>
        <taxon>Brachycera</taxon>
        <taxon>Muscomorpha</taxon>
        <taxon>Ephydroidea</taxon>
        <taxon>Drosophilidae</taxon>
        <taxon>Drosophila</taxon>
    </lineage>
</organism>
<evidence type="ECO:0000256" key="7">
    <source>
        <dbReference type="PIRSR" id="PIRSR000862-1"/>
    </source>
</evidence>
<keyword evidence="11" id="KW-1185">Reference proteome</keyword>
<reference evidence="10 11" key="1">
    <citation type="submission" date="2015-08" db="EMBL/GenBank/DDBJ databases">
        <title>Ancestral chromatin configuration constrains chromatin evolution on differentiating sex chromosomes in Drosophila.</title>
        <authorList>
            <person name="Zhou Q."/>
            <person name="Bachtrog D."/>
        </authorList>
    </citation>
    <scope>NUCLEOTIDE SEQUENCE [LARGE SCALE GENOMIC DNA]</scope>
    <source>
        <tissue evidence="10">Whole larvae</tissue>
    </source>
</reference>
<evidence type="ECO:0000313" key="10">
    <source>
        <dbReference type="EMBL" id="ALC41874.1"/>
    </source>
</evidence>
<gene>
    <name evidence="10" type="ORF">Dbus_chr2Rg1453</name>
</gene>
<evidence type="ECO:0000313" key="11">
    <source>
        <dbReference type="Proteomes" id="UP000494163"/>
    </source>
</evidence>
<evidence type="ECO:0000256" key="4">
    <source>
        <dbReference type="ARBA" id="ARBA00023098"/>
    </source>
</evidence>
<evidence type="ECO:0000259" key="9">
    <source>
        <dbReference type="Pfam" id="PF00561"/>
    </source>
</evidence>
<dbReference type="GO" id="GO:0016042">
    <property type="term" value="P:lipid catabolic process"/>
    <property type="evidence" value="ECO:0007669"/>
    <property type="project" value="UniProtKB-KW"/>
</dbReference>
<dbReference type="InterPro" id="IPR000073">
    <property type="entry name" value="AB_hydrolase_1"/>
</dbReference>
<name>A0A0M5IZM9_DROBS</name>
<feature type="signal peptide" evidence="8">
    <location>
        <begin position="1"/>
        <end position="19"/>
    </location>
</feature>
<dbReference type="InterPro" id="IPR025483">
    <property type="entry name" value="Lipase_euk"/>
</dbReference>
<dbReference type="OMA" id="SDARFWQ"/>
<feature type="active site" description="Charge relay system" evidence="7">
    <location>
        <position position="360"/>
    </location>
</feature>
<accession>A0A0M5IZM9</accession>
<dbReference type="GO" id="GO:0016788">
    <property type="term" value="F:hydrolase activity, acting on ester bonds"/>
    <property type="evidence" value="ECO:0007669"/>
    <property type="project" value="InterPro"/>
</dbReference>
<dbReference type="PIRSF" id="PIRSF000862">
    <property type="entry name" value="Steryl_ester_lip"/>
    <property type="match status" value="1"/>
</dbReference>
<dbReference type="PANTHER" id="PTHR11005">
    <property type="entry name" value="LYSOSOMAL ACID LIPASE-RELATED"/>
    <property type="match status" value="1"/>
</dbReference>
<dbReference type="SMR" id="A0A0M5IZM9"/>
<evidence type="ECO:0000256" key="5">
    <source>
        <dbReference type="ARBA" id="ARBA00023180"/>
    </source>
</evidence>
<evidence type="ECO:0000256" key="6">
    <source>
        <dbReference type="PIRNR" id="PIRNR000862"/>
    </source>
</evidence>
<dbReference type="Gene3D" id="3.40.50.1820">
    <property type="entry name" value="alpha/beta hydrolase"/>
    <property type="match status" value="1"/>
</dbReference>
<keyword evidence="6" id="KW-0378">Hydrolase</keyword>
<keyword evidence="5" id="KW-0325">Glycoprotein</keyword>
<feature type="active site" description="Charge relay system" evidence="7">
    <location>
        <position position="330"/>
    </location>
</feature>
<feature type="domain" description="AB hydrolase-1" evidence="9">
    <location>
        <begin position="64"/>
        <end position="194"/>
    </location>
</feature>
<keyword evidence="4" id="KW-0443">Lipid metabolism</keyword>
<dbReference type="InterPro" id="IPR029058">
    <property type="entry name" value="AB_hydrolase_fold"/>
</dbReference>
<dbReference type="Proteomes" id="UP000494163">
    <property type="component" value="Chromosome 2R"/>
</dbReference>
<proteinExistence type="inferred from homology"/>
<dbReference type="Pfam" id="PF00561">
    <property type="entry name" value="Abhydrolase_1"/>
    <property type="match status" value="1"/>
</dbReference>